<evidence type="ECO:0000256" key="1">
    <source>
        <dbReference type="ARBA" id="ARBA00004651"/>
    </source>
</evidence>
<evidence type="ECO:0000256" key="8">
    <source>
        <dbReference type="ARBA" id="ARBA00023065"/>
    </source>
</evidence>
<feature type="transmembrane region" description="Helical" evidence="10">
    <location>
        <begin position="233"/>
        <end position="251"/>
    </location>
</feature>
<dbReference type="GO" id="GO:0005886">
    <property type="term" value="C:plasma membrane"/>
    <property type="evidence" value="ECO:0007669"/>
    <property type="project" value="UniProtKB-SubCell"/>
</dbReference>
<keyword evidence="4" id="KW-0633">Potassium transport</keyword>
<name>A0A7C4RSK0_9BACT</name>
<feature type="transmembrane region" description="Helical" evidence="10">
    <location>
        <begin position="12"/>
        <end position="32"/>
    </location>
</feature>
<evidence type="ECO:0000256" key="10">
    <source>
        <dbReference type="SAM" id="Phobius"/>
    </source>
</evidence>
<evidence type="ECO:0000256" key="6">
    <source>
        <dbReference type="ARBA" id="ARBA00022958"/>
    </source>
</evidence>
<evidence type="ECO:0000313" key="11">
    <source>
        <dbReference type="EMBL" id="HGU31798.1"/>
    </source>
</evidence>
<dbReference type="InterPro" id="IPR003445">
    <property type="entry name" value="Cat_transpt"/>
</dbReference>
<organism evidence="11">
    <name type="scientific">Desulfatirhabdium butyrativorans</name>
    <dbReference type="NCBI Taxonomy" id="340467"/>
    <lineage>
        <taxon>Bacteria</taxon>
        <taxon>Pseudomonadati</taxon>
        <taxon>Thermodesulfobacteriota</taxon>
        <taxon>Desulfobacteria</taxon>
        <taxon>Desulfobacterales</taxon>
        <taxon>Desulfatirhabdiaceae</taxon>
        <taxon>Desulfatirhabdium</taxon>
    </lineage>
</organism>
<protein>
    <submittedName>
        <fullName evidence="11">ATPase</fullName>
    </submittedName>
</protein>
<dbReference type="NCBIfam" id="TIGR00933">
    <property type="entry name" value="2a38"/>
    <property type="match status" value="1"/>
</dbReference>
<sequence length="456" mass="49815">MNDLSRRLKKIPSPTLFLMSFVATIGIGTVALKTPFAVQTPVSWINALFTATSAVCVTGLTVVDTGTTFTPLGQGILLALIQIGGLGLMTLTVFFFRLLGMSVSIQHRMIMQETFSAAPRRELLLLLKSIVVFTAVNELAGAVILTLYWWGDFPFGKALYLGVFHAVSAFCNAGFSLFADNLVPFRDAVVVNLTVAFLIVLGGIGFPVVYDLYQFLKMRPYRRVKLSLQTRTVLTTTFILIVGGTLLFFWFERNETLRSLPLSTAILASVFQSITARTAGFNTLDLSQLGEPGALLLMVLMFIGASPGSCAGGIKTTTVSILFSALWSRLQGRWAPRLFHKNVSEEMMKKSLSILGLSIFFVLLVFFAVLIFQQSIPLPQPGANDTFRVYLFEVLSAFGTVGLSMGATPVLSTGAKWSLIVIMLIGRVGVIGFSYVFIPKQTQVEVTYSEEPIMIG</sequence>
<evidence type="ECO:0000256" key="4">
    <source>
        <dbReference type="ARBA" id="ARBA00022538"/>
    </source>
</evidence>
<proteinExistence type="predicted"/>
<feature type="transmembrane region" description="Helical" evidence="10">
    <location>
        <begin position="158"/>
        <end position="178"/>
    </location>
</feature>
<dbReference type="InterPro" id="IPR004772">
    <property type="entry name" value="TrkH"/>
</dbReference>
<dbReference type="Pfam" id="PF02386">
    <property type="entry name" value="TrkH"/>
    <property type="match status" value="1"/>
</dbReference>
<keyword evidence="6" id="KW-0630">Potassium</keyword>
<keyword evidence="8" id="KW-0406">Ion transport</keyword>
<evidence type="ECO:0000256" key="7">
    <source>
        <dbReference type="ARBA" id="ARBA00022989"/>
    </source>
</evidence>
<feature type="transmembrane region" description="Helical" evidence="10">
    <location>
        <begin position="190"/>
        <end position="213"/>
    </location>
</feature>
<dbReference type="PANTHER" id="PTHR32024">
    <property type="entry name" value="TRK SYSTEM POTASSIUM UPTAKE PROTEIN TRKG-RELATED"/>
    <property type="match status" value="1"/>
</dbReference>
<dbReference type="AlphaFoldDB" id="A0A7C4RSK0"/>
<feature type="transmembrane region" description="Helical" evidence="10">
    <location>
        <begin position="387"/>
        <end position="405"/>
    </location>
</feature>
<feature type="transmembrane region" description="Helical" evidence="10">
    <location>
        <begin position="130"/>
        <end position="151"/>
    </location>
</feature>
<feature type="transmembrane region" description="Helical" evidence="10">
    <location>
        <begin position="352"/>
        <end position="372"/>
    </location>
</feature>
<feature type="transmembrane region" description="Helical" evidence="10">
    <location>
        <begin position="44"/>
        <end position="63"/>
    </location>
</feature>
<feature type="transmembrane region" description="Helical" evidence="10">
    <location>
        <begin position="75"/>
        <end position="99"/>
    </location>
</feature>
<dbReference type="EMBL" id="DSUH01000066">
    <property type="protein sequence ID" value="HGU31798.1"/>
    <property type="molecule type" value="Genomic_DNA"/>
</dbReference>
<reference evidence="11" key="1">
    <citation type="journal article" date="2020" name="mSystems">
        <title>Genome- and Community-Level Interaction Insights into Carbon Utilization and Element Cycling Functions of Hydrothermarchaeota in Hydrothermal Sediment.</title>
        <authorList>
            <person name="Zhou Z."/>
            <person name="Liu Y."/>
            <person name="Xu W."/>
            <person name="Pan J."/>
            <person name="Luo Z.H."/>
            <person name="Li M."/>
        </authorList>
    </citation>
    <scope>NUCLEOTIDE SEQUENCE [LARGE SCALE GENOMIC DNA]</scope>
    <source>
        <strain evidence="11">SpSt-477</strain>
    </source>
</reference>
<accession>A0A7C4RSK0</accession>
<keyword evidence="7 10" id="KW-1133">Transmembrane helix</keyword>
<feature type="transmembrane region" description="Helical" evidence="10">
    <location>
        <begin position="417"/>
        <end position="438"/>
    </location>
</feature>
<keyword evidence="5 10" id="KW-0812">Transmembrane</keyword>
<keyword evidence="2" id="KW-0813">Transport</keyword>
<gene>
    <name evidence="11" type="ORF">ENS29_02960</name>
</gene>
<evidence type="ECO:0000256" key="2">
    <source>
        <dbReference type="ARBA" id="ARBA00022448"/>
    </source>
</evidence>
<dbReference type="GO" id="GO:0015379">
    <property type="term" value="F:potassium:chloride symporter activity"/>
    <property type="evidence" value="ECO:0007669"/>
    <property type="project" value="InterPro"/>
</dbReference>
<dbReference type="PANTHER" id="PTHR32024:SF1">
    <property type="entry name" value="KTR SYSTEM POTASSIUM UPTAKE PROTEIN B"/>
    <property type="match status" value="1"/>
</dbReference>
<keyword evidence="9 10" id="KW-0472">Membrane</keyword>
<keyword evidence="3" id="KW-1003">Cell membrane</keyword>
<comment type="subcellular location">
    <subcellularLocation>
        <location evidence="1">Cell membrane</location>
        <topology evidence="1">Multi-pass membrane protein</topology>
    </subcellularLocation>
</comment>
<evidence type="ECO:0000256" key="9">
    <source>
        <dbReference type="ARBA" id="ARBA00023136"/>
    </source>
</evidence>
<evidence type="ECO:0000256" key="3">
    <source>
        <dbReference type="ARBA" id="ARBA00022475"/>
    </source>
</evidence>
<evidence type="ECO:0000256" key="5">
    <source>
        <dbReference type="ARBA" id="ARBA00022692"/>
    </source>
</evidence>
<comment type="caution">
    <text evidence="11">The sequence shown here is derived from an EMBL/GenBank/DDBJ whole genome shotgun (WGS) entry which is preliminary data.</text>
</comment>
<feature type="transmembrane region" description="Helical" evidence="10">
    <location>
        <begin position="294"/>
        <end position="327"/>
    </location>
</feature>